<dbReference type="InterPro" id="IPR036770">
    <property type="entry name" value="Ankyrin_rpt-contain_sf"/>
</dbReference>
<feature type="repeat" description="ANK" evidence="3">
    <location>
        <begin position="1570"/>
        <end position="1602"/>
    </location>
</feature>
<feature type="region of interest" description="Disordered" evidence="4">
    <location>
        <begin position="1068"/>
        <end position="1088"/>
    </location>
</feature>
<dbReference type="InterPro" id="IPR002110">
    <property type="entry name" value="Ankyrin_rpt"/>
</dbReference>
<sequence>MVLTWNEFLTSSENGSLSDEMLAQVEEFFVTAVGAVNAAAAEGFNEADLEKVKLPEALPLRACVKRTLRAVDSVYAAKRMKRQAMQNGTGPTAVGSTALSEGAAANFLAPPLVKTADEAFHFTCRRTGRCGMQFRITTMRRSYKGEHLYIELTSKDVLPHWVPIDSVGGRIPLKGEDDVQLTGNQNVATLNALTKALRSATDNTRFFRPVPQWMNAFLRYAAVAVCFGHLPWPQIISHVDVIMQLAEVERTKGRPAYAAFVYDDLVRKNFARHAEKKDSNLDIGKEIQTVNKELLEQVQQLLESVLTAAGMNNNSSSSGSQANVADAADSAASKQLAAADVFQKKAQIMGKGAAMLKGQGKGGYGKGRKEDKEGKLRIGSRMTEEPNLGDTGISASEQLPSSLELHCYGTHGNPMTEYDMGQVASTSQLFFPAGKPDLLLRQLKLVELGNALLLFSVNFAIALYGTRAFFAIEIPNSAGCGYKMPFQYLGPYQTLPSHDFCLSGFEGRKVFKTHLAQTYPPLMGVMFGQLVIEAEIDEIVSLDAVAIHSDLRIAEVLRSEQLSGASGAPDSLASVAASIHGCEDAANSFEFPASEFQFWLTRIVDLETESGANPATRPFDKISHDTLNALATMILLLFQLGVDSEQWKRNVSKAFRRVPVFWQHREFAGVIWVQLNVVWVAQHKGMPFGAVSAAYAWHRVGHALLVVLLRLFLAPAAQYVDDFFGANKAGVTWTAGRCLSVFSKLVCFPTEDSKDADHMTCMVVLGAESKIDWPSRQVGARVDPCKAKKWINYLLAMLDDERLLAGDASKMAGNDAAGASKWVAAVLWDGAKSLYTRIITPEWLWDQVLDRGDNQIGFQELLGVILAWGTFSHVLQGAALWTAYVDNDGVLHALANGGGGGPESNRELKFAPVIFPKVWSEVNLRSFITWSERADSDELNEALGIVFVINRSRWDGVATNIPAFAGRSCDKPVPEWACHDVGCKRCISGQGGFKREWPPGESRGQSYVPEEWEQDSIAVLEEWLQRHKNANANPWASGPADLYDLNQVAGAKDYLGMMFWRFRAAAAGKGQPTGNDEGRTPTLRFSGGPAGKTFARSGARNIFGFLNFTHLEGLLPDQTAGWGRTEAESALMIRGVRTANHDASCSRLARLLKCSDLEESQPLDASGVAEALTKDNMITLDLDISQRLPPDFESSPRPRQRTACLAEASSQQDDVLPALEDRVLYLKMMPNLRSMPSVASGLRSWHAFAVNVLHYDEENTLPPKCSQHIAVFAAVRSNAGTVRNYVNHASWACKLRNLSLNWMSDEVEMVLQGLQKECIVKMPSALGDKMLLTELLVQQLVTVADGRGNSELSVFMLRAWEFLMRVQSKRAALQTLSLYQHTGIVPCLWTASLQLTFVFGGANTGRKARYLSMLGVAGASQFTMKCFRAGKATALAQSGAPVHLILQRGEWKSAAVLSYADADAWDRGALLAASIEVYRERIDRSEGLALVVDYEGYGLLRFGPPTVLHFAAGCGSLEVCKAILARAGRLNFATDAAGQTPLFWAAQSGLCATVELLRQSGADAAHADSEGSTALHLAAGNGCPRLCGILLRGEAHLEVVRMQTNCGLTPLHLAAQYGYADVARVLLEVAILGQTSDAVLRLPGPGQMHLPCQLKEGSGLPDVEGMRALDYALERGWAEPAKSLRAEAPSELCQMTSLHITAPCHKVCVKWHSLANRHLITVEAAEKQDSRDTGSSGSKFLRLACRLVDRLALVESWAVQIRALDASCSSSQITLSLRPAPSQKSGTAQQIRDVELRVPRLHAGAILWRPGVKYRFRVLGGLAPEVAAAFLGKAEICDQLRFGC</sequence>
<evidence type="ECO:0000313" key="6">
    <source>
        <dbReference type="Proteomes" id="UP000654075"/>
    </source>
</evidence>
<keyword evidence="1" id="KW-0677">Repeat</keyword>
<dbReference type="PROSITE" id="PS50297">
    <property type="entry name" value="ANK_REP_REGION"/>
    <property type="match status" value="2"/>
</dbReference>
<dbReference type="Proteomes" id="UP000654075">
    <property type="component" value="Unassembled WGS sequence"/>
</dbReference>
<reference evidence="5" key="1">
    <citation type="submission" date="2021-02" db="EMBL/GenBank/DDBJ databases">
        <authorList>
            <person name="Dougan E. K."/>
            <person name="Rhodes N."/>
            <person name="Thang M."/>
            <person name="Chan C."/>
        </authorList>
    </citation>
    <scope>NUCLEOTIDE SEQUENCE</scope>
</reference>
<evidence type="ECO:0000256" key="2">
    <source>
        <dbReference type="ARBA" id="ARBA00023043"/>
    </source>
</evidence>
<name>A0A813FPI3_POLGL</name>
<keyword evidence="6" id="KW-1185">Reference proteome</keyword>
<gene>
    <name evidence="5" type="ORF">PGLA1383_LOCUS30083</name>
</gene>
<evidence type="ECO:0000256" key="4">
    <source>
        <dbReference type="SAM" id="MobiDB-lite"/>
    </source>
</evidence>
<dbReference type="PANTHER" id="PTHR24166">
    <property type="entry name" value="ROLLING PEBBLES, ISOFORM B"/>
    <property type="match status" value="1"/>
</dbReference>
<dbReference type="PANTHER" id="PTHR24166:SF48">
    <property type="entry name" value="PROTEIN VAPYRIN"/>
    <property type="match status" value="1"/>
</dbReference>
<dbReference type="Gene3D" id="1.25.40.20">
    <property type="entry name" value="Ankyrin repeat-containing domain"/>
    <property type="match status" value="2"/>
</dbReference>
<dbReference type="InterPro" id="IPR050889">
    <property type="entry name" value="Dendritic_Spine_Reg/Scaffold"/>
</dbReference>
<dbReference type="OrthoDB" id="432886at2759"/>
<evidence type="ECO:0000313" key="5">
    <source>
        <dbReference type="EMBL" id="CAE8612287.1"/>
    </source>
</evidence>
<dbReference type="Pfam" id="PF12796">
    <property type="entry name" value="Ank_2"/>
    <property type="match status" value="1"/>
</dbReference>
<evidence type="ECO:0008006" key="7">
    <source>
        <dbReference type="Google" id="ProtNLM"/>
    </source>
</evidence>
<dbReference type="SUPFAM" id="SSF48403">
    <property type="entry name" value="Ankyrin repeat"/>
    <property type="match status" value="1"/>
</dbReference>
<evidence type="ECO:0000256" key="1">
    <source>
        <dbReference type="ARBA" id="ARBA00022737"/>
    </source>
</evidence>
<accession>A0A813FPI3</accession>
<evidence type="ECO:0000256" key="3">
    <source>
        <dbReference type="PROSITE-ProRule" id="PRU00023"/>
    </source>
</evidence>
<dbReference type="SMART" id="SM00248">
    <property type="entry name" value="ANK"/>
    <property type="match status" value="4"/>
</dbReference>
<feature type="repeat" description="ANK" evidence="3">
    <location>
        <begin position="1537"/>
        <end position="1569"/>
    </location>
</feature>
<keyword evidence="2 3" id="KW-0040">ANK repeat</keyword>
<feature type="repeat" description="ANK" evidence="3">
    <location>
        <begin position="1606"/>
        <end position="1628"/>
    </location>
</feature>
<organism evidence="5 6">
    <name type="scientific">Polarella glacialis</name>
    <name type="common">Dinoflagellate</name>
    <dbReference type="NCBI Taxonomy" id="89957"/>
    <lineage>
        <taxon>Eukaryota</taxon>
        <taxon>Sar</taxon>
        <taxon>Alveolata</taxon>
        <taxon>Dinophyceae</taxon>
        <taxon>Suessiales</taxon>
        <taxon>Suessiaceae</taxon>
        <taxon>Polarella</taxon>
    </lineage>
</organism>
<dbReference type="PROSITE" id="PS50088">
    <property type="entry name" value="ANK_REPEAT"/>
    <property type="match status" value="3"/>
</dbReference>
<proteinExistence type="predicted"/>
<comment type="caution">
    <text evidence="5">The sequence shown here is derived from an EMBL/GenBank/DDBJ whole genome shotgun (WGS) entry which is preliminary data.</text>
</comment>
<protein>
    <recommendedName>
        <fullName evidence="7">PARP</fullName>
    </recommendedName>
</protein>
<dbReference type="EMBL" id="CAJNNV010025106">
    <property type="protein sequence ID" value="CAE8612287.1"/>
    <property type="molecule type" value="Genomic_DNA"/>
</dbReference>